<organism evidence="1 2">
    <name type="scientific">Synechococcus phage S-RIP1</name>
    <dbReference type="NCBI Taxonomy" id="754041"/>
    <lineage>
        <taxon>Viruses</taxon>
        <taxon>Duplodnaviria</taxon>
        <taxon>Heunggongvirae</taxon>
        <taxon>Uroviricota</taxon>
        <taxon>Caudoviricetes</taxon>
        <taxon>Autographivirales</taxon>
        <taxon>Kajamvirus</taxon>
        <taxon>Kajamvirus SRIP1</taxon>
    </lineage>
</organism>
<evidence type="ECO:0000313" key="2">
    <source>
        <dbReference type="Proteomes" id="UP000202401"/>
    </source>
</evidence>
<keyword evidence="2" id="KW-1185">Reference proteome</keyword>
<protein>
    <submittedName>
        <fullName evidence="1">Uncharacterized protein</fullName>
    </submittedName>
</protein>
<dbReference type="Proteomes" id="UP000202401">
    <property type="component" value="Segment"/>
</dbReference>
<evidence type="ECO:0000313" key="1">
    <source>
        <dbReference type="EMBL" id="AGG91281.1"/>
    </source>
</evidence>
<accession>M4NNQ1</accession>
<dbReference type="OrthoDB" id="40372at10239"/>
<reference evidence="1 2" key="1">
    <citation type="submission" date="2010-09" db="EMBL/GenBank/DDBJ databases">
        <title>The Genome Sequence of Synechococcus phage S-RIP1 isolate R2_2007.</title>
        <authorList>
            <consortium name="The Broad Institute Genome Sequencing Platform"/>
            <person name="Henn M.R."/>
            <person name="Marston M."/>
            <person name="Levin J."/>
            <person name="Malboeuf C."/>
            <person name="Casali M."/>
            <person name="Russ C."/>
            <person name="Lennon N."/>
            <person name="Chapman S.B."/>
            <person name="Erlich R."/>
            <person name="Young S.K."/>
            <person name="Yandava C."/>
            <person name="Zeng Q."/>
            <person name="Fitzgerald M.F."/>
            <person name="Alvarado L."/>
            <person name="Anderson S."/>
            <person name="Berlin A."/>
            <person name="Chen Z."/>
            <person name="Freedman E."/>
            <person name="Gellesch M."/>
            <person name="Goldberg J."/>
            <person name="Green L."/>
            <person name="Griggs A."/>
            <person name="Gujja S."/>
            <person name="Heilman E.R."/>
            <person name="Heiman D."/>
            <person name="Hollinger A."/>
            <person name="Howarth C."/>
            <person name="Larson L."/>
            <person name="Mehta T."/>
            <person name="Neiman D."/>
            <person name="Pearson M."/>
            <person name="Roberts A."/>
            <person name="Ryan E."/>
            <person name="Saif S."/>
            <person name="Shea T."/>
            <person name="Shenoy N."/>
            <person name="Sisk P."/>
            <person name="Stolte C."/>
            <person name="Sykes S."/>
            <person name="White J."/>
            <person name="Haas B."/>
            <person name="Nusbaum C."/>
            <person name="Birren B."/>
        </authorList>
    </citation>
    <scope>NUCLEOTIDE SEQUENCE [LARGE SCALE GENOMIC DNA]</scope>
</reference>
<dbReference type="GeneID" id="15013111"/>
<dbReference type="EMBL" id="HQ317388">
    <property type="protein sequence ID" value="AGG91281.1"/>
    <property type="molecule type" value="Genomic_DNA"/>
</dbReference>
<sequence length="113" mass="13032">MTEQLHPMVPPNILLNNWESDWVAERKEIDYLLTEAYQAGADAELEACCEAIKNRMWFAQPTFRLEELRAARRPKPPSLKEQALVELAEWENVMDIAPDNPIRLALEALPDKC</sequence>
<dbReference type="KEGG" id="vg:15013111"/>
<dbReference type="RefSeq" id="YP_007676474.1">
    <property type="nucleotide sequence ID" value="NC_020867.1"/>
</dbReference>
<proteinExistence type="predicted"/>
<name>M4NNQ1_9CAUD</name>
<gene>
    <name evidence="1" type="ORF">SWVG_00042</name>
</gene>